<evidence type="ECO:0000259" key="1">
    <source>
        <dbReference type="Pfam" id="PF18734"/>
    </source>
</evidence>
<gene>
    <name evidence="2" type="ORF">H6G68_20750</name>
</gene>
<dbReference type="Pfam" id="PF18734">
    <property type="entry name" value="HEPN_AbiU2"/>
    <property type="match status" value="1"/>
</dbReference>
<sequence>MTITRETFALKIQELGESLYLSHFHLKINEWMTHESNKRLQEYPPFFYLSRMAHYETGLLKLTRAYDDDLDSLTLLKVLNMIGSNYRYWGCSETLDHKILEDDKKFVREDNLVKKLKHLRDKTVAHTDHRQFPSRIGDDIAKVYKKYGDDFYWQQGRITTEPIEQLPTVERNIILNQISQEVFEVVNHQENKILDKDIPAFSELYQLTTQGVIICNRYMQKLSMPPIELKLEGINF</sequence>
<organism evidence="2 3">
    <name type="scientific">Anabaena catenula FACHB-362</name>
    <dbReference type="NCBI Taxonomy" id="2692877"/>
    <lineage>
        <taxon>Bacteria</taxon>
        <taxon>Bacillati</taxon>
        <taxon>Cyanobacteriota</taxon>
        <taxon>Cyanophyceae</taxon>
        <taxon>Nostocales</taxon>
        <taxon>Nostocaceae</taxon>
        <taxon>Anabaena</taxon>
    </lineage>
</organism>
<dbReference type="InterPro" id="IPR040704">
    <property type="entry name" value="HEPN_AbiU2"/>
</dbReference>
<comment type="caution">
    <text evidence="2">The sequence shown here is derived from an EMBL/GenBank/DDBJ whole genome shotgun (WGS) entry which is preliminary data.</text>
</comment>
<accession>A0ABR8J7G1</accession>
<keyword evidence="3" id="KW-1185">Reference proteome</keyword>
<reference evidence="2 3" key="1">
    <citation type="journal article" date="2020" name="ISME J.">
        <title>Comparative genomics reveals insights into cyanobacterial evolution and habitat adaptation.</title>
        <authorList>
            <person name="Chen M.Y."/>
            <person name="Teng W.K."/>
            <person name="Zhao L."/>
            <person name="Hu C.X."/>
            <person name="Zhou Y.K."/>
            <person name="Han B.P."/>
            <person name="Song L.R."/>
            <person name="Shu W.S."/>
        </authorList>
    </citation>
    <scope>NUCLEOTIDE SEQUENCE [LARGE SCALE GENOMIC DNA]</scope>
    <source>
        <strain evidence="2 3">FACHB-362</strain>
    </source>
</reference>
<dbReference type="RefSeq" id="WP_190908338.1">
    <property type="nucleotide sequence ID" value="NZ_JACJTQ010000040.1"/>
</dbReference>
<evidence type="ECO:0000313" key="2">
    <source>
        <dbReference type="EMBL" id="MBD2694150.1"/>
    </source>
</evidence>
<feature type="domain" description="HEPN AbiU2-like" evidence="1">
    <location>
        <begin position="40"/>
        <end position="132"/>
    </location>
</feature>
<proteinExistence type="predicted"/>
<protein>
    <recommendedName>
        <fullName evidence="1">HEPN AbiU2-like domain-containing protein</fullName>
    </recommendedName>
</protein>
<name>A0ABR8J7G1_9NOST</name>
<dbReference type="Proteomes" id="UP000660381">
    <property type="component" value="Unassembled WGS sequence"/>
</dbReference>
<dbReference type="EMBL" id="JACJTQ010000040">
    <property type="protein sequence ID" value="MBD2694150.1"/>
    <property type="molecule type" value="Genomic_DNA"/>
</dbReference>
<evidence type="ECO:0000313" key="3">
    <source>
        <dbReference type="Proteomes" id="UP000660381"/>
    </source>
</evidence>